<dbReference type="Pfam" id="PF01381">
    <property type="entry name" value="HTH_3"/>
    <property type="match status" value="1"/>
</dbReference>
<reference evidence="2" key="1">
    <citation type="journal article" date="2021" name="Proc. Natl. Acad. Sci. U.S.A.">
        <title>A Catalog of Tens of Thousands of Viruses from Human Metagenomes Reveals Hidden Associations with Chronic Diseases.</title>
        <authorList>
            <person name="Tisza M.J."/>
            <person name="Buck C.B."/>
        </authorList>
    </citation>
    <scope>NUCLEOTIDE SEQUENCE</scope>
    <source>
        <strain evidence="2">CtNxi14</strain>
    </source>
</reference>
<evidence type="ECO:0000259" key="1">
    <source>
        <dbReference type="PROSITE" id="PS50943"/>
    </source>
</evidence>
<dbReference type="SUPFAM" id="SSF47413">
    <property type="entry name" value="lambda repressor-like DNA-binding domains"/>
    <property type="match status" value="1"/>
</dbReference>
<sequence length="163" mass="18333">MTTGEKIRKRRLELGITQKDVARMIGTTGAYVSAVEKQKRDVKKETRLTKFAEALKCSVDDLRSDVPKGMVDPANDDFGAVCNCAVRYCLGRRSYMISLVCGYITPLLPELTDTTLGCFERDIAERKRTGFFGDSYDYKAWGAFYKAVCKEIERRNGNGSQTD</sequence>
<protein>
    <submittedName>
        <fullName evidence="2">Helix-turn-helix domain protein</fullName>
    </submittedName>
</protein>
<dbReference type="CDD" id="cd00093">
    <property type="entry name" value="HTH_XRE"/>
    <property type="match status" value="1"/>
</dbReference>
<dbReference type="InterPro" id="IPR001387">
    <property type="entry name" value="Cro/C1-type_HTH"/>
</dbReference>
<evidence type="ECO:0000313" key="2">
    <source>
        <dbReference type="EMBL" id="DAG06089.1"/>
    </source>
</evidence>
<dbReference type="EMBL" id="BK016266">
    <property type="protein sequence ID" value="DAG06089.1"/>
    <property type="molecule type" value="Genomic_DNA"/>
</dbReference>
<dbReference type="Gene3D" id="1.10.260.40">
    <property type="entry name" value="lambda repressor-like DNA-binding domains"/>
    <property type="match status" value="1"/>
</dbReference>
<accession>A0A8S5VH29</accession>
<dbReference type="GO" id="GO:0003677">
    <property type="term" value="F:DNA binding"/>
    <property type="evidence" value="ECO:0007669"/>
    <property type="project" value="InterPro"/>
</dbReference>
<dbReference type="SMART" id="SM00530">
    <property type="entry name" value="HTH_XRE"/>
    <property type="match status" value="1"/>
</dbReference>
<name>A0A8S5VH29_9CAUD</name>
<feature type="domain" description="HTH cro/C1-type" evidence="1">
    <location>
        <begin position="7"/>
        <end position="62"/>
    </location>
</feature>
<organism evidence="2">
    <name type="scientific">Siphoviridae sp. ctNxi14</name>
    <dbReference type="NCBI Taxonomy" id="2825475"/>
    <lineage>
        <taxon>Viruses</taxon>
        <taxon>Duplodnaviria</taxon>
        <taxon>Heunggongvirae</taxon>
        <taxon>Uroviricota</taxon>
        <taxon>Caudoviricetes</taxon>
    </lineage>
</organism>
<dbReference type="PROSITE" id="PS50943">
    <property type="entry name" value="HTH_CROC1"/>
    <property type="match status" value="1"/>
</dbReference>
<dbReference type="InterPro" id="IPR010982">
    <property type="entry name" value="Lambda_DNA-bd_dom_sf"/>
</dbReference>
<proteinExistence type="predicted"/>